<sequence length="108" mass="12493">MILSSCVNQPQYRDLEEYWSFAELYDFAYLVCISQTYRQEGRIGPADRLDEEIWQYIEQGVYPARAYGQVKTASRHFAARIPSGDANVGCARWKNSDELTTVIRRSMA</sequence>
<evidence type="ECO:0000313" key="1">
    <source>
        <dbReference type="EMBL" id="WLD58418.1"/>
    </source>
</evidence>
<name>A0AB38YGJ2_9GAMM</name>
<reference evidence="1" key="1">
    <citation type="submission" date="2022-07" db="EMBL/GenBank/DDBJ databases">
        <title>Complete genome sequence of Salinispirillum sp. LH10-3-1 capable of multiple carbohydrate inversion isolated from a soda lake.</title>
        <authorList>
            <person name="Liu J."/>
            <person name="Zhai Y."/>
            <person name="Zhang H."/>
            <person name="Yang H."/>
            <person name="Qu J."/>
            <person name="Li J."/>
        </authorList>
    </citation>
    <scope>NUCLEOTIDE SEQUENCE</scope>
    <source>
        <strain evidence="1">LH 10-3-1</strain>
    </source>
</reference>
<dbReference type="EMBL" id="CP101717">
    <property type="protein sequence ID" value="WLD58418.1"/>
    <property type="molecule type" value="Genomic_DNA"/>
</dbReference>
<proteinExistence type="predicted"/>
<gene>
    <name evidence="1" type="ORF">NFC81_01160</name>
</gene>
<dbReference type="AlphaFoldDB" id="A0AB38YGJ2"/>
<protein>
    <submittedName>
        <fullName evidence="1">Uncharacterized protein</fullName>
    </submittedName>
</protein>
<dbReference type="RefSeq" id="WP_304995703.1">
    <property type="nucleotide sequence ID" value="NZ_CP101717.1"/>
</dbReference>
<organism evidence="1">
    <name type="scientific">Salinispirillum sp. LH 10-3-1</name>
    <dbReference type="NCBI Taxonomy" id="2952525"/>
    <lineage>
        <taxon>Bacteria</taxon>
        <taxon>Pseudomonadati</taxon>
        <taxon>Pseudomonadota</taxon>
        <taxon>Gammaproteobacteria</taxon>
        <taxon>Oceanospirillales</taxon>
        <taxon>Saccharospirillaceae</taxon>
        <taxon>Salinispirillum</taxon>
    </lineage>
</organism>
<accession>A0AB38YGJ2</accession>